<feature type="compositionally biased region" description="Basic and acidic residues" evidence="7">
    <location>
        <begin position="562"/>
        <end position="583"/>
    </location>
</feature>
<keyword evidence="5" id="KW-0460">Magnesium</keyword>
<evidence type="ECO:0000259" key="11">
    <source>
        <dbReference type="Pfam" id="PF02880"/>
    </source>
</evidence>
<dbReference type="Pfam" id="PF02880">
    <property type="entry name" value="PGM_PMM_III"/>
    <property type="match status" value="1"/>
</dbReference>
<comment type="similarity">
    <text evidence="2">Belongs to the phosphohexose mutase family.</text>
</comment>
<evidence type="ECO:0000259" key="8">
    <source>
        <dbReference type="Pfam" id="PF00408"/>
    </source>
</evidence>
<evidence type="ECO:0000313" key="12">
    <source>
        <dbReference type="EMBL" id="TCG10912.1"/>
    </source>
</evidence>
<evidence type="ECO:0000259" key="9">
    <source>
        <dbReference type="Pfam" id="PF02878"/>
    </source>
</evidence>
<dbReference type="RefSeq" id="WP_131599395.1">
    <property type="nucleotide sequence ID" value="NZ_CBDBYK010000017.1"/>
</dbReference>
<evidence type="ECO:0008006" key="14">
    <source>
        <dbReference type="Google" id="ProtNLM"/>
    </source>
</evidence>
<feature type="compositionally biased region" description="Polar residues" evidence="7">
    <location>
        <begin position="626"/>
        <end position="639"/>
    </location>
</feature>
<keyword evidence="6" id="KW-0413">Isomerase</keyword>
<keyword evidence="4" id="KW-0479">Metal-binding</keyword>
<dbReference type="Pfam" id="PF02879">
    <property type="entry name" value="PGM_PMM_II"/>
    <property type="match status" value="1"/>
</dbReference>
<protein>
    <recommendedName>
        <fullName evidence="14">Phosphoglucomutase</fullName>
    </recommendedName>
</protein>
<feature type="domain" description="Alpha-D-phosphohexomutase alpha/beta/alpha" evidence="9">
    <location>
        <begin position="40"/>
        <end position="182"/>
    </location>
</feature>
<comment type="caution">
    <text evidence="12">The sequence shown here is derived from an EMBL/GenBank/DDBJ whole genome shotgun (WGS) entry which is preliminary data.</text>
</comment>
<dbReference type="EMBL" id="PSZO01000018">
    <property type="protein sequence ID" value="TCG10912.1"/>
    <property type="molecule type" value="Genomic_DNA"/>
</dbReference>
<evidence type="ECO:0000256" key="7">
    <source>
        <dbReference type="SAM" id="MobiDB-lite"/>
    </source>
</evidence>
<dbReference type="PANTHER" id="PTHR45745">
    <property type="entry name" value="PHOSPHOMANNOMUTASE 45A"/>
    <property type="match status" value="1"/>
</dbReference>
<feature type="region of interest" description="Disordered" evidence="7">
    <location>
        <begin position="624"/>
        <end position="645"/>
    </location>
</feature>
<dbReference type="SUPFAM" id="SSF53738">
    <property type="entry name" value="Phosphoglucomutase, first 3 domains"/>
    <property type="match status" value="3"/>
</dbReference>
<dbReference type="Pfam" id="PF00408">
    <property type="entry name" value="PGM_PMM_IV"/>
    <property type="match status" value="1"/>
</dbReference>
<sequence length="688" mass="77894">MNYLEEMKNWKNTPTKDKLLIKEMKKVNEKNAEEYFGKTMTFGTAGIRGILGAGTNKINEFTIAAAAYAYAATLLKESPIVKKMGLVIAHDNRQNGAFFAEITARVFDHLGIKTYVFKNNEMAPTPLLSYAIRKLRAAGGVNITASHNPKEYNGFKVYSAQGSQLMSDITNKISKLMNKINFLKVPYGLYKPTFISPNLILDYIKDVLSIRKRGNDRKQLVVIYSPLNGTGAKVAPYIFQKMDIEYYEVKKEMKEDPLFKGLKSCNPEDEGSFSRSIKLAKKKSADIIILTDPDADRVGLAVRTPSGSYKKINGNQTGAIVLNHLIRTKQFTKKGYIAQSIVSGNITKEMAKRKGFSVIETHVGFKNIAEAIRKDPENMIMGYEESYGQLIDQEISRDKDAFQGLVMLVEAANYLKTQNRTLLDELNLIGRMYGFHTSTQISKQMNDEETEFMLQKLASTKLIAGLHVDESLNFTKGEVNGLESAKLVKIILENGSWIAMRPSGTEPKVKFYIETVGQTQKEADKLVKQIIAFINGLIPSFKKQNKEVNKLSEADMEFSSRTRTVELSTKNDEQENIEAKKEISSNQEDDFRDEEIKQENLSEQAIKPELTQVENKKIVEPEFSFDTISPIPSEQTPSQMDPKEVEQTKELMLKQKQEKAQEETTLFDFEEEFFKTQVTKDNNGHEEK</sequence>
<feature type="domain" description="Alpha-D-phosphohexomutase alpha/beta/alpha" evidence="11">
    <location>
        <begin position="313"/>
        <end position="423"/>
    </location>
</feature>
<dbReference type="GO" id="GO:0000287">
    <property type="term" value="F:magnesium ion binding"/>
    <property type="evidence" value="ECO:0007669"/>
    <property type="project" value="InterPro"/>
</dbReference>
<dbReference type="SUPFAM" id="SSF55957">
    <property type="entry name" value="Phosphoglucomutase, C-terminal domain"/>
    <property type="match status" value="1"/>
</dbReference>
<dbReference type="AlphaFoldDB" id="A0A4R0XN63"/>
<evidence type="ECO:0000256" key="1">
    <source>
        <dbReference type="ARBA" id="ARBA00001946"/>
    </source>
</evidence>
<feature type="domain" description="Alpha-D-phosphohexomutase alpha/beta/alpha" evidence="10">
    <location>
        <begin position="203"/>
        <end position="301"/>
    </location>
</feature>
<proteinExistence type="inferred from homology"/>
<dbReference type="GO" id="GO:0008973">
    <property type="term" value="F:phosphopentomutase activity"/>
    <property type="evidence" value="ECO:0007669"/>
    <property type="project" value="TreeGrafter"/>
</dbReference>
<dbReference type="InterPro" id="IPR016055">
    <property type="entry name" value="A-D-PHexomutase_a/b/a-I/II/III"/>
</dbReference>
<comment type="cofactor">
    <cofactor evidence="1">
        <name>Mg(2+)</name>
        <dbReference type="ChEBI" id="CHEBI:18420"/>
    </cofactor>
</comment>
<dbReference type="PROSITE" id="PS00710">
    <property type="entry name" value="PGM_PMM"/>
    <property type="match status" value="1"/>
</dbReference>
<gene>
    <name evidence="12" type="ORF">C4B24_03570</name>
</gene>
<reference evidence="12 13" key="1">
    <citation type="submission" date="2018-02" db="EMBL/GenBank/DDBJ databases">
        <title>Mycoplasma marinum and Mycoplasma todarodis sp. nov., moderately halophilic and psychrotolerant mycoplasmas isolated from cephalopods.</title>
        <authorList>
            <person name="Viver T."/>
        </authorList>
    </citation>
    <scope>NUCLEOTIDE SEQUENCE [LARGE SCALE GENOMIC DNA]</scope>
    <source>
        <strain evidence="12 13">PE</strain>
    </source>
</reference>
<dbReference type="CDD" id="cd05799">
    <property type="entry name" value="PGM2"/>
    <property type="match status" value="1"/>
</dbReference>
<dbReference type="PRINTS" id="PR00509">
    <property type="entry name" value="PGMPMM"/>
</dbReference>
<dbReference type="InterPro" id="IPR016066">
    <property type="entry name" value="A-D-PHexomutase_CS"/>
</dbReference>
<dbReference type="InterPro" id="IPR005846">
    <property type="entry name" value="A-D-PHexomutase_a/b/a-III"/>
</dbReference>
<evidence type="ECO:0000256" key="6">
    <source>
        <dbReference type="ARBA" id="ARBA00023235"/>
    </source>
</evidence>
<dbReference type="InterPro" id="IPR036900">
    <property type="entry name" value="A-D-PHexomutase_C_sf"/>
</dbReference>
<dbReference type="Proteomes" id="UP000294192">
    <property type="component" value="Unassembled WGS sequence"/>
</dbReference>
<feature type="domain" description="Alpha-D-phosphohexomutase C-terminal" evidence="8">
    <location>
        <begin position="484"/>
        <end position="531"/>
    </location>
</feature>
<evidence type="ECO:0000256" key="2">
    <source>
        <dbReference type="ARBA" id="ARBA00010231"/>
    </source>
</evidence>
<dbReference type="OrthoDB" id="9806956at2"/>
<evidence type="ECO:0000256" key="3">
    <source>
        <dbReference type="ARBA" id="ARBA00022553"/>
    </source>
</evidence>
<keyword evidence="13" id="KW-1185">Reference proteome</keyword>
<evidence type="ECO:0000313" key="13">
    <source>
        <dbReference type="Proteomes" id="UP000294192"/>
    </source>
</evidence>
<dbReference type="Gene3D" id="3.30.310.50">
    <property type="entry name" value="Alpha-D-phosphohexomutase, C-terminal domain"/>
    <property type="match status" value="1"/>
</dbReference>
<keyword evidence="3" id="KW-0597">Phosphoprotein</keyword>
<dbReference type="InterPro" id="IPR005841">
    <property type="entry name" value="Alpha-D-phosphohexomutase_SF"/>
</dbReference>
<dbReference type="GO" id="GO:0005975">
    <property type="term" value="P:carbohydrate metabolic process"/>
    <property type="evidence" value="ECO:0007669"/>
    <property type="project" value="InterPro"/>
</dbReference>
<dbReference type="PANTHER" id="PTHR45745:SF1">
    <property type="entry name" value="PHOSPHOGLUCOMUTASE 2B-RELATED"/>
    <property type="match status" value="1"/>
</dbReference>
<dbReference type="GO" id="GO:0006166">
    <property type="term" value="P:purine ribonucleoside salvage"/>
    <property type="evidence" value="ECO:0007669"/>
    <property type="project" value="TreeGrafter"/>
</dbReference>
<feature type="region of interest" description="Disordered" evidence="7">
    <location>
        <begin position="562"/>
        <end position="591"/>
    </location>
</feature>
<evidence type="ECO:0000256" key="4">
    <source>
        <dbReference type="ARBA" id="ARBA00022723"/>
    </source>
</evidence>
<evidence type="ECO:0000256" key="5">
    <source>
        <dbReference type="ARBA" id="ARBA00022842"/>
    </source>
</evidence>
<accession>A0A4R0XN63</accession>
<dbReference type="InterPro" id="IPR005845">
    <property type="entry name" value="A-D-PHexomutase_a/b/a-II"/>
</dbReference>
<dbReference type="InterPro" id="IPR005844">
    <property type="entry name" value="A-D-PHexomutase_a/b/a-I"/>
</dbReference>
<evidence type="ECO:0000259" key="10">
    <source>
        <dbReference type="Pfam" id="PF02879"/>
    </source>
</evidence>
<dbReference type="Gene3D" id="3.40.120.10">
    <property type="entry name" value="Alpha-D-Glucose-1,6-Bisphosphate, subunit A, domain 3"/>
    <property type="match status" value="3"/>
</dbReference>
<dbReference type="Pfam" id="PF02878">
    <property type="entry name" value="PGM_PMM_I"/>
    <property type="match status" value="1"/>
</dbReference>
<name>A0A4R0XN63_9MOLU</name>
<dbReference type="InterPro" id="IPR005843">
    <property type="entry name" value="A-D-PHexomutase_C"/>
</dbReference>
<organism evidence="12 13">
    <name type="scientific">Mycoplasma marinum</name>
    <dbReference type="NCBI Taxonomy" id="1937190"/>
    <lineage>
        <taxon>Bacteria</taxon>
        <taxon>Bacillati</taxon>
        <taxon>Mycoplasmatota</taxon>
        <taxon>Mollicutes</taxon>
        <taxon>Mycoplasmataceae</taxon>
        <taxon>Mycoplasma</taxon>
    </lineage>
</organism>